<evidence type="ECO:0000256" key="7">
    <source>
        <dbReference type="ARBA" id="ARBA00023136"/>
    </source>
</evidence>
<evidence type="ECO:0000256" key="4">
    <source>
        <dbReference type="ARBA" id="ARBA00022692"/>
    </source>
</evidence>
<dbReference type="GO" id="GO:0008374">
    <property type="term" value="F:O-acyltransferase activity"/>
    <property type="evidence" value="ECO:0007669"/>
    <property type="project" value="InterPro"/>
</dbReference>
<protein>
    <recommendedName>
        <fullName evidence="9">O-acyltransferase</fullName>
    </recommendedName>
</protein>
<feature type="transmembrane region" description="Helical" evidence="11">
    <location>
        <begin position="332"/>
        <end position="351"/>
    </location>
</feature>
<comment type="subcellular location">
    <subcellularLocation>
        <location evidence="1 9">Endoplasmic reticulum membrane</location>
        <topology evidence="1 9">Multi-pass membrane protein</topology>
    </subcellularLocation>
</comment>
<keyword evidence="6 11" id="KW-1133">Transmembrane helix</keyword>
<dbReference type="InterPro" id="IPR014371">
    <property type="entry name" value="Oat_ACAT_DAG_ARE"/>
</dbReference>
<evidence type="ECO:0000256" key="1">
    <source>
        <dbReference type="ARBA" id="ARBA00004477"/>
    </source>
</evidence>
<keyword evidence="5 9" id="KW-0256">Endoplasmic reticulum</keyword>
<organism evidence="14">
    <name type="scientific">Brugia pahangi</name>
    <name type="common">Filarial nematode worm</name>
    <dbReference type="NCBI Taxonomy" id="6280"/>
    <lineage>
        <taxon>Eukaryota</taxon>
        <taxon>Metazoa</taxon>
        <taxon>Ecdysozoa</taxon>
        <taxon>Nematoda</taxon>
        <taxon>Chromadorea</taxon>
        <taxon>Rhabditida</taxon>
        <taxon>Spirurina</taxon>
        <taxon>Spiruromorpha</taxon>
        <taxon>Filarioidea</taxon>
        <taxon>Onchocercidae</taxon>
        <taxon>Brugia</taxon>
    </lineage>
</organism>
<accession>A0A0N4T1C5</accession>
<reference evidence="14" key="1">
    <citation type="submission" date="2017-02" db="UniProtKB">
        <authorList>
            <consortium name="WormBaseParasite"/>
        </authorList>
    </citation>
    <scope>IDENTIFICATION</scope>
</reference>
<evidence type="ECO:0000256" key="6">
    <source>
        <dbReference type="ARBA" id="ARBA00022989"/>
    </source>
</evidence>
<evidence type="ECO:0000256" key="3">
    <source>
        <dbReference type="ARBA" id="ARBA00022679"/>
    </source>
</evidence>
<dbReference type="InterPro" id="IPR004299">
    <property type="entry name" value="MBOAT_fam"/>
</dbReference>
<evidence type="ECO:0000256" key="5">
    <source>
        <dbReference type="ARBA" id="ARBA00022824"/>
    </source>
</evidence>
<dbReference type="GO" id="GO:0005789">
    <property type="term" value="C:endoplasmic reticulum membrane"/>
    <property type="evidence" value="ECO:0007669"/>
    <property type="project" value="UniProtKB-SubCell"/>
</dbReference>
<evidence type="ECO:0000256" key="10">
    <source>
        <dbReference type="PIRSR" id="PIRSR000439-1"/>
    </source>
</evidence>
<feature type="transmembrane region" description="Helical" evidence="11">
    <location>
        <begin position="77"/>
        <end position="98"/>
    </location>
</feature>
<keyword evidence="4 11" id="KW-0812">Transmembrane</keyword>
<feature type="transmembrane region" description="Helical" evidence="11">
    <location>
        <begin position="227"/>
        <end position="250"/>
    </location>
</feature>
<keyword evidence="7 9" id="KW-0472">Membrane</keyword>
<evidence type="ECO:0000256" key="8">
    <source>
        <dbReference type="ARBA" id="ARBA00023315"/>
    </source>
</evidence>
<dbReference type="EMBL" id="UZAD01000206">
    <property type="protein sequence ID" value="VDN83125.1"/>
    <property type="molecule type" value="Genomic_DNA"/>
</dbReference>
<evidence type="ECO:0000313" key="13">
    <source>
        <dbReference type="Proteomes" id="UP000278627"/>
    </source>
</evidence>
<dbReference type="AlphaFoldDB" id="A0A0N4T1C5"/>
<dbReference type="STRING" id="6280.A0A0N4T1C5"/>
<keyword evidence="13" id="KW-1185">Reference proteome</keyword>
<name>A0A0N4T1C5_BRUPA</name>
<dbReference type="Pfam" id="PF03062">
    <property type="entry name" value="MBOAT"/>
    <property type="match status" value="1"/>
</dbReference>
<gene>
    <name evidence="12" type="ORF">BPAG_LOCUS1939</name>
</gene>
<dbReference type="PIRSF" id="PIRSF000439">
    <property type="entry name" value="Oat_ACAT_DAG_ARE"/>
    <property type="match status" value="1"/>
</dbReference>
<dbReference type="PANTHER" id="PTHR10408">
    <property type="entry name" value="STEROL O-ACYLTRANSFERASE"/>
    <property type="match status" value="1"/>
</dbReference>
<dbReference type="GO" id="GO:0008203">
    <property type="term" value="P:cholesterol metabolic process"/>
    <property type="evidence" value="ECO:0007669"/>
    <property type="project" value="TreeGrafter"/>
</dbReference>
<feature type="transmembrane region" description="Helical" evidence="11">
    <location>
        <begin position="307"/>
        <end position="326"/>
    </location>
</feature>
<evidence type="ECO:0000313" key="14">
    <source>
        <dbReference type="WBParaSite" id="BPAG_0000195801-mRNA-1"/>
    </source>
</evidence>
<feature type="transmembrane region" description="Helical" evidence="11">
    <location>
        <begin position="187"/>
        <end position="207"/>
    </location>
</feature>
<feature type="transmembrane region" description="Helical" evidence="11">
    <location>
        <begin position="24"/>
        <end position="50"/>
    </location>
</feature>
<proteinExistence type="inferred from homology"/>
<dbReference type="PANTHER" id="PTHR10408:SF8">
    <property type="entry name" value="O-ACYLTRANSFERASE"/>
    <property type="match status" value="1"/>
</dbReference>
<dbReference type="Proteomes" id="UP000278627">
    <property type="component" value="Unassembled WGS sequence"/>
</dbReference>
<dbReference type="WBParaSite" id="BPAG_0000195801-mRNA-1">
    <property type="protein sequence ID" value="BPAG_0000195801-mRNA-1"/>
    <property type="gene ID" value="BPAG_0000195801"/>
</dbReference>
<reference evidence="12 13" key="2">
    <citation type="submission" date="2018-11" db="EMBL/GenBank/DDBJ databases">
        <authorList>
            <consortium name="Pathogen Informatics"/>
        </authorList>
    </citation>
    <scope>NUCLEOTIDE SEQUENCE [LARGE SCALE GENOMIC DNA]</scope>
</reference>
<evidence type="ECO:0000313" key="12">
    <source>
        <dbReference type="EMBL" id="VDN83125.1"/>
    </source>
</evidence>
<evidence type="ECO:0000256" key="11">
    <source>
        <dbReference type="SAM" id="Phobius"/>
    </source>
</evidence>
<evidence type="ECO:0000256" key="9">
    <source>
        <dbReference type="PIRNR" id="PIRNR000439"/>
    </source>
</evidence>
<feature type="active site" evidence="10">
    <location>
        <position position="322"/>
    </location>
</feature>
<keyword evidence="8 9" id="KW-0012">Acyltransferase</keyword>
<comment type="similarity">
    <text evidence="2 9">Belongs to the membrane-bound acyltransferase family. Sterol o-acyltransferase subfamily.</text>
</comment>
<sequence>MSIEMEKHTNKQFRMKEFQERPSLLTTLFTQTDLSCLKNFFCAMFFLLFLKTVFEDSVSHGNPVHHLWLIKWNFNKLPITLIFWCLLAGSTLLIYYSLQFWSRRPCKTTRISMKVHSFIREVYSLAVRLKIEAGKTDGLKVCIIDDDIPEKYPTLEQYVYFFFCPSLVFRQSYPRNSNCNWQAVKNYAQEIIIIIYCVDLIFIQMILPQYEKENVTAVNFSAKVSNIFNSITAGALCLLLLFYGLLHCWLNMFAELLRYSDRQFYLNWWSSKSMAEYYRFWNLVVHEWLYAYIYRDISQMIGGKKGLFIAQTMVFFFSSIFHEYWFGLALRMFYPIIFTLYFIFGGIFYSLSQFITSKQIWNIAMHTNLLIGTGLFVSLYSEEWYARQRCDPYFNHFILDFIIPRHWFCQTLNIDR</sequence>
<keyword evidence="3 9" id="KW-0808">Transferase</keyword>
<evidence type="ECO:0000256" key="2">
    <source>
        <dbReference type="ARBA" id="ARBA00009010"/>
    </source>
</evidence>